<reference evidence="2 3" key="1">
    <citation type="submission" date="2023-08" db="EMBL/GenBank/DDBJ databases">
        <title>Black Yeasts Isolated from many extreme environments.</title>
        <authorList>
            <person name="Coleine C."/>
            <person name="Stajich J.E."/>
            <person name="Selbmann L."/>
        </authorList>
    </citation>
    <scope>NUCLEOTIDE SEQUENCE [LARGE SCALE GENOMIC DNA]</scope>
    <source>
        <strain evidence="2 3">CCFEE 536</strain>
    </source>
</reference>
<organism evidence="2 3">
    <name type="scientific">Cryomyces antarcticus</name>
    <dbReference type="NCBI Taxonomy" id="329879"/>
    <lineage>
        <taxon>Eukaryota</taxon>
        <taxon>Fungi</taxon>
        <taxon>Dikarya</taxon>
        <taxon>Ascomycota</taxon>
        <taxon>Pezizomycotina</taxon>
        <taxon>Dothideomycetes</taxon>
        <taxon>Dothideomycetes incertae sedis</taxon>
        <taxon>Cryomyces</taxon>
    </lineage>
</organism>
<proteinExistence type="predicted"/>
<feature type="compositionally biased region" description="Polar residues" evidence="1">
    <location>
        <begin position="45"/>
        <end position="56"/>
    </location>
</feature>
<sequence>MASLRSFRSVRPLLRQPARPFSTTTAHLSSPPMDNQPPSRKGGSQAPNADKQSSASTDEDKSGDDHPAKQPDHQTQPTRSTGIGGETQVQGGKEGMGNRSDKEGEAGKSI</sequence>
<comment type="caution">
    <text evidence="2">The sequence shown here is derived from an EMBL/GenBank/DDBJ whole genome shotgun (WGS) entry which is preliminary data.</text>
</comment>
<dbReference type="EMBL" id="JAVRRA010008396">
    <property type="protein sequence ID" value="KAK5256769.1"/>
    <property type="molecule type" value="Genomic_DNA"/>
</dbReference>
<protein>
    <submittedName>
        <fullName evidence="2">Uncharacterized protein</fullName>
    </submittedName>
</protein>
<accession>A0ABR0LYL6</accession>
<keyword evidence="3" id="KW-1185">Reference proteome</keyword>
<name>A0ABR0LYL6_9PEZI</name>
<evidence type="ECO:0000313" key="3">
    <source>
        <dbReference type="Proteomes" id="UP001357485"/>
    </source>
</evidence>
<feature type="compositionally biased region" description="Basic and acidic residues" evidence="1">
    <location>
        <begin position="99"/>
        <end position="110"/>
    </location>
</feature>
<dbReference type="Proteomes" id="UP001357485">
    <property type="component" value="Unassembled WGS sequence"/>
</dbReference>
<evidence type="ECO:0000256" key="1">
    <source>
        <dbReference type="SAM" id="MobiDB-lite"/>
    </source>
</evidence>
<evidence type="ECO:0000313" key="2">
    <source>
        <dbReference type="EMBL" id="KAK5256769.1"/>
    </source>
</evidence>
<feature type="compositionally biased region" description="Polar residues" evidence="1">
    <location>
        <begin position="21"/>
        <end position="38"/>
    </location>
</feature>
<feature type="region of interest" description="Disordered" evidence="1">
    <location>
        <begin position="1"/>
        <end position="110"/>
    </location>
</feature>
<gene>
    <name evidence="2" type="ORF">LTR16_002440</name>
</gene>
<feature type="compositionally biased region" description="Basic and acidic residues" evidence="1">
    <location>
        <begin position="58"/>
        <end position="72"/>
    </location>
</feature>